<evidence type="ECO:0000313" key="2">
    <source>
        <dbReference type="WBParaSite" id="PgE022_g003_t01"/>
    </source>
</evidence>
<dbReference type="AlphaFoldDB" id="A0A914ZZN3"/>
<proteinExistence type="predicted"/>
<dbReference type="Proteomes" id="UP000887569">
    <property type="component" value="Unplaced"/>
</dbReference>
<organism evidence="1 2">
    <name type="scientific">Parascaris univalens</name>
    <name type="common">Nematode worm</name>
    <dbReference type="NCBI Taxonomy" id="6257"/>
    <lineage>
        <taxon>Eukaryota</taxon>
        <taxon>Metazoa</taxon>
        <taxon>Ecdysozoa</taxon>
        <taxon>Nematoda</taxon>
        <taxon>Chromadorea</taxon>
        <taxon>Rhabditida</taxon>
        <taxon>Spirurina</taxon>
        <taxon>Ascaridomorpha</taxon>
        <taxon>Ascaridoidea</taxon>
        <taxon>Ascarididae</taxon>
        <taxon>Parascaris</taxon>
    </lineage>
</organism>
<keyword evidence="1" id="KW-1185">Reference proteome</keyword>
<dbReference type="WBParaSite" id="PgE022_g003_t01">
    <property type="protein sequence ID" value="PgE022_g003_t01"/>
    <property type="gene ID" value="PgE022_g003"/>
</dbReference>
<sequence>YNYDISAVVTRRLNVYFIRLKLNDGVVLFRVGKAGDVRDLLGVHLASFEVFGRSVRKHSRRHCIVGVSSKYPFSFDVLLFASEIIACCTRIMLEISASSAQMHVHLGK</sequence>
<name>A0A914ZZN3_PARUN</name>
<evidence type="ECO:0000313" key="1">
    <source>
        <dbReference type="Proteomes" id="UP000887569"/>
    </source>
</evidence>
<reference evidence="2" key="1">
    <citation type="submission" date="2022-11" db="UniProtKB">
        <authorList>
            <consortium name="WormBaseParasite"/>
        </authorList>
    </citation>
    <scope>IDENTIFICATION</scope>
</reference>
<accession>A0A914ZZN3</accession>
<protein>
    <submittedName>
        <fullName evidence="2">Uncharacterized protein</fullName>
    </submittedName>
</protein>